<reference evidence="6 7" key="1">
    <citation type="submission" date="2012-06" db="EMBL/GenBank/DDBJ databases">
        <title>Finished chromosome of genome of Microcoleus sp. PCC 7113.</title>
        <authorList>
            <consortium name="US DOE Joint Genome Institute"/>
            <person name="Gugger M."/>
            <person name="Coursin T."/>
            <person name="Rippka R."/>
            <person name="Tandeau De Marsac N."/>
            <person name="Huntemann M."/>
            <person name="Wei C.-L."/>
            <person name="Han J."/>
            <person name="Detter J.C."/>
            <person name="Han C."/>
            <person name="Tapia R."/>
            <person name="Chen A."/>
            <person name="Kyrpides N."/>
            <person name="Mavromatis K."/>
            <person name="Markowitz V."/>
            <person name="Szeto E."/>
            <person name="Ivanova N."/>
            <person name="Pagani I."/>
            <person name="Pati A."/>
            <person name="Goodwin L."/>
            <person name="Nordberg H.P."/>
            <person name="Cantor M.N."/>
            <person name="Hua S.X."/>
            <person name="Woyke T."/>
            <person name="Kerfeld C.A."/>
        </authorList>
    </citation>
    <scope>NUCLEOTIDE SEQUENCE [LARGE SCALE GENOMIC DNA]</scope>
    <source>
        <strain evidence="6 7">PCC 7113</strain>
    </source>
</reference>
<dbReference type="PANTHER" id="PTHR11552">
    <property type="entry name" value="GLUCOSE-METHANOL-CHOLINE GMC OXIDOREDUCTASE"/>
    <property type="match status" value="1"/>
</dbReference>
<dbReference type="GO" id="GO:0050660">
    <property type="term" value="F:flavin adenine dinucleotide binding"/>
    <property type="evidence" value="ECO:0007669"/>
    <property type="project" value="InterPro"/>
</dbReference>
<evidence type="ECO:0000256" key="3">
    <source>
        <dbReference type="ARBA" id="ARBA00022630"/>
    </source>
</evidence>
<keyword evidence="4" id="KW-0274">FAD</keyword>
<name>K9W7S7_9CYAN</name>
<dbReference type="InterPro" id="IPR012132">
    <property type="entry name" value="GMC_OxRdtase"/>
</dbReference>
<accession>K9W7S7</accession>
<evidence type="ECO:0000256" key="4">
    <source>
        <dbReference type="ARBA" id="ARBA00022827"/>
    </source>
</evidence>
<dbReference type="EMBL" id="CP003630">
    <property type="protein sequence ID" value="AFZ16273.1"/>
    <property type="molecule type" value="Genomic_DNA"/>
</dbReference>
<evidence type="ECO:0000256" key="2">
    <source>
        <dbReference type="ARBA" id="ARBA00010790"/>
    </source>
</evidence>
<dbReference type="Gene3D" id="3.50.50.60">
    <property type="entry name" value="FAD/NAD(P)-binding domain"/>
    <property type="match status" value="1"/>
</dbReference>
<proteinExistence type="inferred from homology"/>
<dbReference type="STRING" id="1173027.Mic7113_0349"/>
<gene>
    <name evidence="6" type="ORF">Mic7113_0349</name>
</gene>
<keyword evidence="7" id="KW-1185">Reference proteome</keyword>
<dbReference type="InterPro" id="IPR036188">
    <property type="entry name" value="FAD/NAD-bd_sf"/>
</dbReference>
<dbReference type="PANTHER" id="PTHR11552:SF147">
    <property type="entry name" value="CHOLINE DEHYDROGENASE, MITOCHONDRIAL"/>
    <property type="match status" value="1"/>
</dbReference>
<dbReference type="Pfam" id="PF00732">
    <property type="entry name" value="GMC_oxred_N"/>
    <property type="match status" value="1"/>
</dbReference>
<keyword evidence="3" id="KW-0285">Flavoprotein</keyword>
<sequence>MYDYAIIGAGSAGCVLANRLTEEAKTTVLLLEAGASDQPQAIHIPAAFSKLLKTEYDWAYYTEKQPYLNNRELYWPRGKVLGGSSSLNAMIYIRGNSHKIIYVLSH</sequence>
<organism evidence="6 7">
    <name type="scientific">Allocoleopsis franciscana PCC 7113</name>
    <dbReference type="NCBI Taxonomy" id="1173027"/>
    <lineage>
        <taxon>Bacteria</taxon>
        <taxon>Bacillati</taxon>
        <taxon>Cyanobacteriota</taxon>
        <taxon>Cyanophyceae</taxon>
        <taxon>Coleofasciculales</taxon>
        <taxon>Coleofasciculaceae</taxon>
        <taxon>Allocoleopsis</taxon>
        <taxon>Allocoleopsis franciscana</taxon>
    </lineage>
</organism>
<dbReference type="PATRIC" id="fig|1173027.3.peg.382"/>
<dbReference type="eggNOG" id="COG2303">
    <property type="taxonomic scope" value="Bacteria"/>
</dbReference>
<evidence type="ECO:0000313" key="7">
    <source>
        <dbReference type="Proteomes" id="UP000010471"/>
    </source>
</evidence>
<dbReference type="GO" id="GO:0016614">
    <property type="term" value="F:oxidoreductase activity, acting on CH-OH group of donors"/>
    <property type="evidence" value="ECO:0007669"/>
    <property type="project" value="InterPro"/>
</dbReference>
<dbReference type="Proteomes" id="UP000010471">
    <property type="component" value="Chromosome"/>
</dbReference>
<dbReference type="KEGG" id="mic:Mic7113_0349"/>
<comment type="similarity">
    <text evidence="2">Belongs to the GMC oxidoreductase family.</text>
</comment>
<dbReference type="SUPFAM" id="SSF51905">
    <property type="entry name" value="FAD/NAD(P)-binding domain"/>
    <property type="match status" value="1"/>
</dbReference>
<dbReference type="AlphaFoldDB" id="K9W7S7"/>
<dbReference type="HOGENOM" id="CLU_099298_3_0_3"/>
<evidence type="ECO:0000313" key="6">
    <source>
        <dbReference type="EMBL" id="AFZ16273.1"/>
    </source>
</evidence>
<dbReference type="InterPro" id="IPR000172">
    <property type="entry name" value="GMC_OxRdtase_N"/>
</dbReference>
<protein>
    <submittedName>
        <fullName evidence="6">Choline dehydrogenase-like flavoprotein</fullName>
    </submittedName>
</protein>
<evidence type="ECO:0000256" key="1">
    <source>
        <dbReference type="ARBA" id="ARBA00001974"/>
    </source>
</evidence>
<evidence type="ECO:0000259" key="5">
    <source>
        <dbReference type="Pfam" id="PF00732"/>
    </source>
</evidence>
<comment type="cofactor">
    <cofactor evidence="1">
        <name>FAD</name>
        <dbReference type="ChEBI" id="CHEBI:57692"/>
    </cofactor>
</comment>
<feature type="domain" description="Glucose-methanol-choline oxidoreductase N-terminal" evidence="5">
    <location>
        <begin position="2"/>
        <end position="99"/>
    </location>
</feature>